<comment type="caution">
    <text evidence="2">The sequence shown here is derived from an EMBL/GenBank/DDBJ whole genome shotgun (WGS) entry which is preliminary data.</text>
</comment>
<dbReference type="EMBL" id="JALNTZ010000008">
    <property type="protein sequence ID" value="KAJ3643539.1"/>
    <property type="molecule type" value="Genomic_DNA"/>
</dbReference>
<gene>
    <name evidence="2" type="ORF">Zmor_026242</name>
</gene>
<protein>
    <submittedName>
        <fullName evidence="2">Uncharacterized protein</fullName>
    </submittedName>
</protein>
<reference evidence="2" key="1">
    <citation type="journal article" date="2023" name="G3 (Bethesda)">
        <title>Whole genome assemblies of Zophobas morio and Tenebrio molitor.</title>
        <authorList>
            <person name="Kaur S."/>
            <person name="Stinson S.A."/>
            <person name="diCenzo G.C."/>
        </authorList>
    </citation>
    <scope>NUCLEOTIDE SEQUENCE</scope>
    <source>
        <strain evidence="2">QUZm001</strain>
    </source>
</reference>
<feature type="region of interest" description="Disordered" evidence="1">
    <location>
        <begin position="1"/>
        <end position="20"/>
    </location>
</feature>
<evidence type="ECO:0000313" key="2">
    <source>
        <dbReference type="EMBL" id="KAJ3643539.1"/>
    </source>
</evidence>
<sequence>MHENANKPNSKKPNSSKYPSISLQRINSNQDKSNILNNSTINNFRSKYNNKVNNSRNNTKINNAPDSTTVTKKISKRINIPLSRISNSSINLANKIINNSKVDNAIFNKINAHTSSREGGNSTNINNVHSFNNNQTMIISQIIKGLTQTRTKNRK</sequence>
<accession>A0AA38M573</accession>
<name>A0AA38M573_9CUCU</name>
<dbReference type="AlphaFoldDB" id="A0AA38M573"/>
<evidence type="ECO:0000313" key="3">
    <source>
        <dbReference type="Proteomes" id="UP001168821"/>
    </source>
</evidence>
<evidence type="ECO:0000256" key="1">
    <source>
        <dbReference type="SAM" id="MobiDB-lite"/>
    </source>
</evidence>
<dbReference type="Proteomes" id="UP001168821">
    <property type="component" value="Unassembled WGS sequence"/>
</dbReference>
<proteinExistence type="predicted"/>
<keyword evidence="3" id="KW-1185">Reference proteome</keyword>
<organism evidence="2 3">
    <name type="scientific">Zophobas morio</name>
    <dbReference type="NCBI Taxonomy" id="2755281"/>
    <lineage>
        <taxon>Eukaryota</taxon>
        <taxon>Metazoa</taxon>
        <taxon>Ecdysozoa</taxon>
        <taxon>Arthropoda</taxon>
        <taxon>Hexapoda</taxon>
        <taxon>Insecta</taxon>
        <taxon>Pterygota</taxon>
        <taxon>Neoptera</taxon>
        <taxon>Endopterygota</taxon>
        <taxon>Coleoptera</taxon>
        <taxon>Polyphaga</taxon>
        <taxon>Cucujiformia</taxon>
        <taxon>Tenebrionidae</taxon>
        <taxon>Zophobas</taxon>
    </lineage>
</organism>